<evidence type="ECO:0000313" key="2">
    <source>
        <dbReference type="Proteomes" id="UP000241769"/>
    </source>
</evidence>
<gene>
    <name evidence="1" type="ORF">PROFUN_14844</name>
</gene>
<organism evidence="1 2">
    <name type="scientific">Planoprotostelium fungivorum</name>
    <dbReference type="NCBI Taxonomy" id="1890364"/>
    <lineage>
        <taxon>Eukaryota</taxon>
        <taxon>Amoebozoa</taxon>
        <taxon>Evosea</taxon>
        <taxon>Variosea</taxon>
        <taxon>Cavosteliida</taxon>
        <taxon>Cavosteliaceae</taxon>
        <taxon>Planoprotostelium</taxon>
    </lineage>
</organism>
<protein>
    <submittedName>
        <fullName evidence="1">Uncharacterized protein</fullName>
    </submittedName>
</protein>
<sequence>MPYTATHSNRGLPNGLIQQHRANGYDTTFRGKAAPRILTDTTVDDAIIDVDAIVPPPVQRGAPIGSSLHQAMIDAAVRAALVAAPIQIAPVSESPEVCIAADLATSPDKGPLNTRAHIASIIRPFHNVPTVVEVQMLRNLLNEEIITASLHPKPPPFDASELLWGGYWDQFLWGVCKQFIEQGVLPGNDTSTTKEGLNRDLLGYSRKILVIAGEDKSSADDFVEAVNNLQKKNKGWDCFQHGALQYILCYATGAEYMISDKFSVARYDDCMAAFKTFLNVLQWVESIGRLDLPVLVTQLENKLYNHMNNHHFSQRGYVTKVIPIENKKQWNQLKAVYTMHGLCNTVMWAFPLE</sequence>
<accession>A0A2P6MYL7</accession>
<keyword evidence="2" id="KW-1185">Reference proteome</keyword>
<dbReference type="Proteomes" id="UP000241769">
    <property type="component" value="Unassembled WGS sequence"/>
</dbReference>
<comment type="caution">
    <text evidence="1">The sequence shown here is derived from an EMBL/GenBank/DDBJ whole genome shotgun (WGS) entry which is preliminary data.</text>
</comment>
<dbReference type="EMBL" id="MDYQ01000301">
    <property type="protein sequence ID" value="PRP76794.1"/>
    <property type="molecule type" value="Genomic_DNA"/>
</dbReference>
<name>A0A2P6MYL7_9EUKA</name>
<reference evidence="1 2" key="1">
    <citation type="journal article" date="2018" name="Genome Biol. Evol.">
        <title>Multiple Roots of Fruiting Body Formation in Amoebozoa.</title>
        <authorList>
            <person name="Hillmann F."/>
            <person name="Forbes G."/>
            <person name="Novohradska S."/>
            <person name="Ferling I."/>
            <person name="Riege K."/>
            <person name="Groth M."/>
            <person name="Westermann M."/>
            <person name="Marz M."/>
            <person name="Spaller T."/>
            <person name="Winckler T."/>
            <person name="Schaap P."/>
            <person name="Glockner G."/>
        </authorList>
    </citation>
    <scope>NUCLEOTIDE SEQUENCE [LARGE SCALE GENOMIC DNA]</scope>
    <source>
        <strain evidence="1 2">Jena</strain>
    </source>
</reference>
<proteinExistence type="predicted"/>
<evidence type="ECO:0000313" key="1">
    <source>
        <dbReference type="EMBL" id="PRP76794.1"/>
    </source>
</evidence>
<dbReference type="InParanoid" id="A0A2P6MYL7"/>
<dbReference type="AlphaFoldDB" id="A0A2P6MYL7"/>